<dbReference type="PANTHER" id="PTHR24220:SF659">
    <property type="entry name" value="TRANSPORTER, PUTATIVE-RELATED"/>
    <property type="match status" value="1"/>
</dbReference>
<keyword evidence="5" id="KW-1185">Reference proteome</keyword>
<dbReference type="PROSITE" id="PS00211">
    <property type="entry name" value="ABC_TRANSPORTER_1"/>
    <property type="match status" value="1"/>
</dbReference>
<evidence type="ECO:0000256" key="2">
    <source>
        <dbReference type="ARBA" id="ARBA00022840"/>
    </source>
</evidence>
<dbReference type="InterPro" id="IPR003593">
    <property type="entry name" value="AAA+_ATPase"/>
</dbReference>
<dbReference type="InterPro" id="IPR017871">
    <property type="entry name" value="ABC_transporter-like_CS"/>
</dbReference>
<keyword evidence="1" id="KW-0547">Nucleotide-binding</keyword>
<dbReference type="InterPro" id="IPR027417">
    <property type="entry name" value="P-loop_NTPase"/>
</dbReference>
<sequence>MRLELASLDLSFGSRAILSGADLVAESSETVALMGPSGSGKSSLLGIVSGALKPDGGSVSLIPAESLRLAWILQSTPLLARRTALENVELGPLSEGYSVLRSRALALSSMKKLGVAQVQRQRVYTLSGGERQRLAVARAIAAHANVILADEPTASLDPESREAVCSALLVAAGQGALVLVATHDRAVADRCSRAYSISDGKLIALARSATW</sequence>
<accession>A0ABY2J6E6</accession>
<dbReference type="Gene3D" id="3.40.50.300">
    <property type="entry name" value="P-loop containing nucleotide triphosphate hydrolases"/>
    <property type="match status" value="1"/>
</dbReference>
<dbReference type="GO" id="GO:0005524">
    <property type="term" value="F:ATP binding"/>
    <property type="evidence" value="ECO:0007669"/>
    <property type="project" value="UniProtKB-KW"/>
</dbReference>
<dbReference type="EMBL" id="SOGQ01000039">
    <property type="protein sequence ID" value="TFD00503.1"/>
    <property type="molecule type" value="Genomic_DNA"/>
</dbReference>
<dbReference type="InterPro" id="IPR015854">
    <property type="entry name" value="ABC_transpr_LolD-like"/>
</dbReference>
<protein>
    <submittedName>
        <fullName evidence="4">ATP-binding cassette domain-containing protein</fullName>
    </submittedName>
</protein>
<organism evidence="4 5">
    <name type="scientific">Cryobacterium sinapicolor</name>
    <dbReference type="NCBI Taxonomy" id="1259236"/>
    <lineage>
        <taxon>Bacteria</taxon>
        <taxon>Bacillati</taxon>
        <taxon>Actinomycetota</taxon>
        <taxon>Actinomycetes</taxon>
        <taxon>Micrococcales</taxon>
        <taxon>Microbacteriaceae</taxon>
        <taxon>Cryobacterium</taxon>
    </lineage>
</organism>
<reference evidence="4 5" key="1">
    <citation type="submission" date="2019-03" db="EMBL/GenBank/DDBJ databases">
        <title>Genomics of glacier-inhabiting Cryobacterium strains.</title>
        <authorList>
            <person name="Liu Q."/>
            <person name="Xin Y.-H."/>
        </authorList>
    </citation>
    <scope>NUCLEOTIDE SEQUENCE [LARGE SCALE GENOMIC DNA]</scope>
    <source>
        <strain evidence="4 5">TMT1-23-1</strain>
    </source>
</reference>
<name>A0ABY2J6E6_9MICO</name>
<gene>
    <name evidence="4" type="ORF">E3T28_08215</name>
</gene>
<evidence type="ECO:0000259" key="3">
    <source>
        <dbReference type="PROSITE" id="PS50893"/>
    </source>
</evidence>
<dbReference type="SUPFAM" id="SSF52540">
    <property type="entry name" value="P-loop containing nucleoside triphosphate hydrolases"/>
    <property type="match status" value="1"/>
</dbReference>
<dbReference type="PANTHER" id="PTHR24220">
    <property type="entry name" value="IMPORT ATP-BINDING PROTEIN"/>
    <property type="match status" value="1"/>
</dbReference>
<comment type="caution">
    <text evidence="4">The sequence shown here is derived from an EMBL/GenBank/DDBJ whole genome shotgun (WGS) entry which is preliminary data.</text>
</comment>
<evidence type="ECO:0000256" key="1">
    <source>
        <dbReference type="ARBA" id="ARBA00022741"/>
    </source>
</evidence>
<dbReference type="Pfam" id="PF00005">
    <property type="entry name" value="ABC_tran"/>
    <property type="match status" value="1"/>
</dbReference>
<dbReference type="Proteomes" id="UP000297853">
    <property type="component" value="Unassembled WGS sequence"/>
</dbReference>
<evidence type="ECO:0000313" key="4">
    <source>
        <dbReference type="EMBL" id="TFD00503.1"/>
    </source>
</evidence>
<keyword evidence="2 4" id="KW-0067">ATP-binding</keyword>
<dbReference type="PROSITE" id="PS50893">
    <property type="entry name" value="ABC_TRANSPORTER_2"/>
    <property type="match status" value="1"/>
</dbReference>
<feature type="domain" description="ABC transporter" evidence="3">
    <location>
        <begin position="3"/>
        <end position="211"/>
    </location>
</feature>
<dbReference type="SMART" id="SM00382">
    <property type="entry name" value="AAA"/>
    <property type="match status" value="1"/>
</dbReference>
<dbReference type="RefSeq" id="WP_134429654.1">
    <property type="nucleotide sequence ID" value="NZ_SOGQ01000039.1"/>
</dbReference>
<evidence type="ECO:0000313" key="5">
    <source>
        <dbReference type="Proteomes" id="UP000297853"/>
    </source>
</evidence>
<dbReference type="InterPro" id="IPR003439">
    <property type="entry name" value="ABC_transporter-like_ATP-bd"/>
</dbReference>
<proteinExistence type="predicted"/>